<proteinExistence type="predicted"/>
<accession>A0ABQ9JBI5</accession>
<organism evidence="2 3">
    <name type="scientific">Molorchus minor</name>
    <dbReference type="NCBI Taxonomy" id="1323400"/>
    <lineage>
        <taxon>Eukaryota</taxon>
        <taxon>Metazoa</taxon>
        <taxon>Ecdysozoa</taxon>
        <taxon>Arthropoda</taxon>
        <taxon>Hexapoda</taxon>
        <taxon>Insecta</taxon>
        <taxon>Pterygota</taxon>
        <taxon>Neoptera</taxon>
        <taxon>Endopterygota</taxon>
        <taxon>Coleoptera</taxon>
        <taxon>Polyphaga</taxon>
        <taxon>Cucujiformia</taxon>
        <taxon>Chrysomeloidea</taxon>
        <taxon>Cerambycidae</taxon>
        <taxon>Lamiinae</taxon>
        <taxon>Monochamini</taxon>
        <taxon>Molorchus</taxon>
    </lineage>
</organism>
<evidence type="ECO:0000256" key="1">
    <source>
        <dbReference type="SAM" id="Phobius"/>
    </source>
</evidence>
<reference evidence="2" key="1">
    <citation type="journal article" date="2023" name="Insect Mol. Biol.">
        <title>Genome sequencing provides insights into the evolution of gene families encoding plant cell wall-degrading enzymes in longhorned beetles.</title>
        <authorList>
            <person name="Shin N.R."/>
            <person name="Okamura Y."/>
            <person name="Kirsch R."/>
            <person name="Pauchet Y."/>
        </authorList>
    </citation>
    <scope>NUCLEOTIDE SEQUENCE</scope>
    <source>
        <strain evidence="2">MMC_N1</strain>
    </source>
</reference>
<keyword evidence="1" id="KW-0812">Transmembrane</keyword>
<dbReference type="EMBL" id="JAPWTJ010000930">
    <property type="protein sequence ID" value="KAJ8974797.1"/>
    <property type="molecule type" value="Genomic_DNA"/>
</dbReference>
<keyword evidence="1" id="KW-1133">Transmembrane helix</keyword>
<dbReference type="Proteomes" id="UP001162164">
    <property type="component" value="Unassembled WGS sequence"/>
</dbReference>
<comment type="caution">
    <text evidence="2">The sequence shown here is derived from an EMBL/GenBank/DDBJ whole genome shotgun (WGS) entry which is preliminary data.</text>
</comment>
<evidence type="ECO:0000313" key="2">
    <source>
        <dbReference type="EMBL" id="KAJ8974797.1"/>
    </source>
</evidence>
<evidence type="ECO:0000313" key="3">
    <source>
        <dbReference type="Proteomes" id="UP001162164"/>
    </source>
</evidence>
<sequence>MIWAQAKNQETAILGDSCSSQTIQNFVDVKTDSYRFRIVESSGVLSFVELVLLIVGLFLSRHYRNQSDPDDKLPTAIFPRHNFTY</sequence>
<protein>
    <submittedName>
        <fullName evidence="2">Uncharacterized protein</fullName>
    </submittedName>
</protein>
<keyword evidence="3" id="KW-1185">Reference proteome</keyword>
<feature type="transmembrane region" description="Helical" evidence="1">
    <location>
        <begin position="38"/>
        <end position="59"/>
    </location>
</feature>
<gene>
    <name evidence="2" type="ORF">NQ317_007637</name>
</gene>
<keyword evidence="1" id="KW-0472">Membrane</keyword>
<name>A0ABQ9JBI5_9CUCU</name>